<evidence type="ECO:0000256" key="1">
    <source>
        <dbReference type="ARBA" id="ARBA00001946"/>
    </source>
</evidence>
<reference evidence="11 12" key="1">
    <citation type="submission" date="2023-05" db="EMBL/GenBank/DDBJ databases">
        <title>A 100% complete, gapless, phased diploid assembly of the Scenedesmus obliquus UTEX 3031 genome.</title>
        <authorList>
            <person name="Biondi T.C."/>
            <person name="Hanschen E.R."/>
            <person name="Kwon T."/>
            <person name="Eng W."/>
            <person name="Kruse C.P.S."/>
            <person name="Koehler S.I."/>
            <person name="Kunde Y."/>
            <person name="Gleasner C.D."/>
            <person name="You Mak K.T."/>
            <person name="Polle J."/>
            <person name="Hovde B.T."/>
            <person name="Starkenburg S.R."/>
        </authorList>
    </citation>
    <scope>NUCLEOTIDE SEQUENCE [LARGE SCALE GENOMIC DNA]</scope>
    <source>
        <strain evidence="11 12">DOE0152z</strain>
    </source>
</reference>
<dbReference type="Pfam" id="PF02696">
    <property type="entry name" value="SelO"/>
    <property type="match status" value="1"/>
</dbReference>
<dbReference type="Proteomes" id="UP001244341">
    <property type="component" value="Chromosome 13b"/>
</dbReference>
<dbReference type="PANTHER" id="PTHR32057:SF14">
    <property type="entry name" value="PROTEIN ADENYLYLTRANSFERASE SELO, MITOCHONDRIAL"/>
    <property type="match status" value="1"/>
</dbReference>
<keyword evidence="6" id="KW-0547">Nucleotide-binding</keyword>
<feature type="region of interest" description="Disordered" evidence="10">
    <location>
        <begin position="413"/>
        <end position="453"/>
    </location>
</feature>
<evidence type="ECO:0000256" key="5">
    <source>
        <dbReference type="ARBA" id="ARBA00022723"/>
    </source>
</evidence>
<keyword evidence="3" id="KW-0808">Transferase</keyword>
<evidence type="ECO:0000256" key="6">
    <source>
        <dbReference type="ARBA" id="ARBA00022741"/>
    </source>
</evidence>
<sequence>MAAAADTKLRTLEDMRFDNTFVRELPGDKETSNLLRQVEDALYSLVQPTPTGSEPTTVAYSRDVAGLLDLDPAECERPEFAMVMSGAAPLPGSQSYAQCYGGHQFGSWAGQLGDGRVITLGEVVNSQGQRWELQLKGAGKTPYSRRADGRAVMRSSIREYVASEAMEALGVPTTRALCCISTGDGVYRDMFYNGNVKIEPGAVVCRVAPSFVRFGTFQLPVSRGGMQVGLVKLVADYVIRHHYQHLMEVPEGSARYAAWLREVVERTGRLAGLWQGLGFVHGVLNTDNMSILGLTIDYGPYGFMDSFDPGFTPNMTDFQGRRYCYSNQPQAVQWNCVQLANALFSADLVEKEEAEAALARYAEELYSTYNGKMAAKLGLQSHDQTLTTELLTLMAGSEADWTNTFRALAHIPTADSSSSSSSSSSSAANNNGSSSSSLAAADQEQDEPNLPPLASPEAVVAAAVAAGLPQRLIDALSAEQLQQKPQLIEGWAAWLRVWKGRLAEEGLPEGQRMAMQAAASPKFVPRQHLLQYAIEAAEAGDYSELDRLMQVLERPYDEQPEADAKYSSKPPPEMVRPGVCVLSCSS</sequence>
<evidence type="ECO:0000313" key="12">
    <source>
        <dbReference type="Proteomes" id="UP001244341"/>
    </source>
</evidence>
<evidence type="ECO:0000256" key="3">
    <source>
        <dbReference type="ARBA" id="ARBA00022679"/>
    </source>
</evidence>
<keyword evidence="5" id="KW-0479">Metal-binding</keyword>
<keyword evidence="8" id="KW-0460">Magnesium</keyword>
<evidence type="ECO:0000256" key="4">
    <source>
        <dbReference type="ARBA" id="ARBA00022695"/>
    </source>
</evidence>
<dbReference type="EMBL" id="CP126220">
    <property type="protein sequence ID" value="WIA21434.1"/>
    <property type="molecule type" value="Genomic_DNA"/>
</dbReference>
<organism evidence="11 12">
    <name type="scientific">Tetradesmus obliquus</name>
    <name type="common">Green alga</name>
    <name type="synonym">Acutodesmus obliquus</name>
    <dbReference type="NCBI Taxonomy" id="3088"/>
    <lineage>
        <taxon>Eukaryota</taxon>
        <taxon>Viridiplantae</taxon>
        <taxon>Chlorophyta</taxon>
        <taxon>core chlorophytes</taxon>
        <taxon>Chlorophyceae</taxon>
        <taxon>CS clade</taxon>
        <taxon>Sphaeropleales</taxon>
        <taxon>Scenedesmaceae</taxon>
        <taxon>Tetradesmus</taxon>
    </lineage>
</organism>
<dbReference type="PANTHER" id="PTHR32057">
    <property type="entry name" value="PROTEIN ADENYLYLTRANSFERASE SELO, MITOCHONDRIAL"/>
    <property type="match status" value="1"/>
</dbReference>
<evidence type="ECO:0000256" key="2">
    <source>
        <dbReference type="ARBA" id="ARBA00009747"/>
    </source>
</evidence>
<evidence type="ECO:0000256" key="7">
    <source>
        <dbReference type="ARBA" id="ARBA00022840"/>
    </source>
</evidence>
<keyword evidence="4" id="KW-0548">Nucleotidyltransferase</keyword>
<comment type="similarity">
    <text evidence="2">Belongs to the SELO family.</text>
</comment>
<keyword evidence="7" id="KW-0067">ATP-binding</keyword>
<dbReference type="InterPro" id="IPR003846">
    <property type="entry name" value="SelO"/>
</dbReference>
<protein>
    <recommendedName>
        <fullName evidence="9">Selenoprotein O</fullName>
    </recommendedName>
</protein>
<feature type="compositionally biased region" description="Low complexity" evidence="10">
    <location>
        <begin position="416"/>
        <end position="441"/>
    </location>
</feature>
<gene>
    <name evidence="11" type="ORF">OEZ85_000646</name>
</gene>
<name>A0ABY8UJ86_TETOB</name>
<proteinExistence type="inferred from homology"/>
<evidence type="ECO:0000256" key="8">
    <source>
        <dbReference type="ARBA" id="ARBA00022842"/>
    </source>
</evidence>
<evidence type="ECO:0000256" key="9">
    <source>
        <dbReference type="ARBA" id="ARBA00031547"/>
    </source>
</evidence>
<dbReference type="NCBIfam" id="NF000658">
    <property type="entry name" value="PRK00029.1"/>
    <property type="match status" value="1"/>
</dbReference>
<keyword evidence="12" id="KW-1185">Reference proteome</keyword>
<accession>A0ABY8UJ86</accession>
<evidence type="ECO:0000313" key="11">
    <source>
        <dbReference type="EMBL" id="WIA21434.1"/>
    </source>
</evidence>
<evidence type="ECO:0000256" key="10">
    <source>
        <dbReference type="SAM" id="MobiDB-lite"/>
    </source>
</evidence>
<dbReference type="HAMAP" id="MF_00692">
    <property type="entry name" value="SelO"/>
    <property type="match status" value="1"/>
</dbReference>
<comment type="cofactor">
    <cofactor evidence="1">
        <name>Mg(2+)</name>
        <dbReference type="ChEBI" id="CHEBI:18420"/>
    </cofactor>
</comment>